<evidence type="ECO:0000313" key="2">
    <source>
        <dbReference type="Proteomes" id="UP000472372"/>
    </source>
</evidence>
<name>A0A6S6WGD8_9PLEO</name>
<sequence>MQLSVLLMAAFIALGVAHPGHNWLENRDGACPSGRQCNTSTGNQDCCWLGDVGCCYECKEGSDSACTPEVTE</sequence>
<proteinExistence type="predicted"/>
<reference evidence="1" key="1">
    <citation type="submission" date="2021-02" db="EMBL/GenBank/DDBJ databases">
        <authorList>
            <person name="Syme A R."/>
            <person name="Syme A R."/>
            <person name="Moolhuijzen P."/>
        </authorList>
    </citation>
    <scope>NUCLEOTIDE SEQUENCE</scope>
    <source>
        <strain evidence="1">W1-1</strain>
    </source>
</reference>
<evidence type="ECO:0000313" key="1">
    <source>
        <dbReference type="EMBL" id="CAE7215970.1"/>
    </source>
</evidence>
<accession>A0A6S6WGD8</accession>
<dbReference type="AlphaFoldDB" id="A0A6S6WGD8"/>
<organism evidence="1 2">
    <name type="scientific">Pyrenophora teres f. teres</name>
    <dbReference type="NCBI Taxonomy" id="97479"/>
    <lineage>
        <taxon>Eukaryota</taxon>
        <taxon>Fungi</taxon>
        <taxon>Dikarya</taxon>
        <taxon>Ascomycota</taxon>
        <taxon>Pezizomycotina</taxon>
        <taxon>Dothideomycetes</taxon>
        <taxon>Pleosporomycetidae</taxon>
        <taxon>Pleosporales</taxon>
        <taxon>Pleosporineae</taxon>
        <taxon>Pleosporaceae</taxon>
        <taxon>Pyrenophora</taxon>
    </lineage>
</organism>
<dbReference type="EMBL" id="HG992987">
    <property type="protein sequence ID" value="CAE7215970.1"/>
    <property type="molecule type" value="Genomic_DNA"/>
</dbReference>
<dbReference type="Proteomes" id="UP000472372">
    <property type="component" value="Chromosome 11"/>
</dbReference>
<gene>
    <name evidence="1" type="ORF">PTTW11_10762</name>
</gene>
<protein>
    <submittedName>
        <fullName evidence="1">Uncharacterized protein</fullName>
    </submittedName>
</protein>